<protein>
    <submittedName>
        <fullName evidence="1">Uncharacterized protein</fullName>
    </submittedName>
</protein>
<dbReference type="Proteomes" id="UP000467130">
    <property type="component" value="Chromosome"/>
</dbReference>
<name>A0A7I7Q405_9MYCO</name>
<dbReference type="KEGG" id="msto:MSTO_09920"/>
<evidence type="ECO:0000313" key="2">
    <source>
        <dbReference type="Proteomes" id="UP000467130"/>
    </source>
</evidence>
<sequence length="101" mass="10448">MDIHRKPGYDPAELLMNPDDRAVKAKAAAALVKKAVGLRYTMGVIALNGAGVGGTLGRLPDSAADTPIVITSDADLLADSRSPVSATEIRSLVLAAHGRRS</sequence>
<organism evidence="1 2">
    <name type="scientific">Mycobacterium stomatepiae</name>
    <dbReference type="NCBI Taxonomy" id="470076"/>
    <lineage>
        <taxon>Bacteria</taxon>
        <taxon>Bacillati</taxon>
        <taxon>Actinomycetota</taxon>
        <taxon>Actinomycetes</taxon>
        <taxon>Mycobacteriales</taxon>
        <taxon>Mycobacteriaceae</taxon>
        <taxon>Mycobacterium</taxon>
        <taxon>Mycobacterium simiae complex</taxon>
    </lineage>
</organism>
<evidence type="ECO:0000313" key="1">
    <source>
        <dbReference type="EMBL" id="BBY20787.1"/>
    </source>
</evidence>
<accession>A0A7I7Q405</accession>
<dbReference type="AlphaFoldDB" id="A0A7I7Q405"/>
<gene>
    <name evidence="1" type="ORF">MSTO_09920</name>
</gene>
<reference evidence="1 2" key="1">
    <citation type="journal article" date="2019" name="Emerg. Microbes Infect.">
        <title>Comprehensive subspecies identification of 175 nontuberculous mycobacteria species based on 7547 genomic profiles.</title>
        <authorList>
            <person name="Matsumoto Y."/>
            <person name="Kinjo T."/>
            <person name="Motooka D."/>
            <person name="Nabeya D."/>
            <person name="Jung N."/>
            <person name="Uechi K."/>
            <person name="Horii T."/>
            <person name="Iida T."/>
            <person name="Fujita J."/>
            <person name="Nakamura S."/>
        </authorList>
    </citation>
    <scope>NUCLEOTIDE SEQUENCE [LARGE SCALE GENOMIC DNA]</scope>
    <source>
        <strain evidence="1 2">JCM 17783</strain>
    </source>
</reference>
<proteinExistence type="predicted"/>
<dbReference type="EMBL" id="AP022587">
    <property type="protein sequence ID" value="BBY20787.1"/>
    <property type="molecule type" value="Genomic_DNA"/>
</dbReference>
<keyword evidence="2" id="KW-1185">Reference proteome</keyword>